<dbReference type="PANTHER" id="PTHR22977:SF5">
    <property type="entry name" value="COX ASSEMBLY MITOCHONDRIAL PROTEIN HOMOLOG"/>
    <property type="match status" value="1"/>
</dbReference>
<gene>
    <name evidence="5" type="ORF">ONB1V03_LOCUS13635</name>
</gene>
<protein>
    <recommendedName>
        <fullName evidence="3">COX assembly mitochondrial protein</fullName>
    </recommendedName>
</protein>
<sequence>MSVLPDNQSSGPKGLGDPEDRTLRKVENEILIPKIMRELARKEKCTQFVRAFEECCKKSSLLMVVKCRTENTRLRDCLADWYHNQEFRHHCEDIYLNERSEYRRTGVKSKTKRMG</sequence>
<feature type="compositionally biased region" description="Polar residues" evidence="4">
    <location>
        <begin position="1"/>
        <end position="11"/>
    </location>
</feature>
<keyword evidence="6" id="KW-1185">Reference proteome</keyword>
<organism evidence="5">
    <name type="scientific">Oppiella nova</name>
    <dbReference type="NCBI Taxonomy" id="334625"/>
    <lineage>
        <taxon>Eukaryota</taxon>
        <taxon>Metazoa</taxon>
        <taxon>Ecdysozoa</taxon>
        <taxon>Arthropoda</taxon>
        <taxon>Chelicerata</taxon>
        <taxon>Arachnida</taxon>
        <taxon>Acari</taxon>
        <taxon>Acariformes</taxon>
        <taxon>Sarcoptiformes</taxon>
        <taxon>Oribatida</taxon>
        <taxon>Brachypylina</taxon>
        <taxon>Oppioidea</taxon>
        <taxon>Oppiidae</taxon>
        <taxon>Oppiella</taxon>
    </lineage>
</organism>
<dbReference type="EMBL" id="OC927004">
    <property type="protein sequence ID" value="CAD7657000.1"/>
    <property type="molecule type" value="Genomic_DNA"/>
</dbReference>
<evidence type="ECO:0000256" key="3">
    <source>
        <dbReference type="RuleBase" id="RU364104"/>
    </source>
</evidence>
<dbReference type="Proteomes" id="UP000728032">
    <property type="component" value="Unassembled WGS sequence"/>
</dbReference>
<dbReference type="InterPro" id="IPR013892">
    <property type="entry name" value="Cyt_c_biogenesis_Cmc1-like"/>
</dbReference>
<evidence type="ECO:0000313" key="5">
    <source>
        <dbReference type="EMBL" id="CAD7657000.1"/>
    </source>
</evidence>
<accession>A0A7R9MBJ8</accession>
<feature type="region of interest" description="Disordered" evidence="4">
    <location>
        <begin position="1"/>
        <end position="22"/>
    </location>
</feature>
<dbReference type="GO" id="GO:0005739">
    <property type="term" value="C:mitochondrion"/>
    <property type="evidence" value="ECO:0007669"/>
    <property type="project" value="UniProtKB-SubCell"/>
</dbReference>
<dbReference type="EMBL" id="CAJPVJ010012179">
    <property type="protein sequence ID" value="CAG2174187.1"/>
    <property type="molecule type" value="Genomic_DNA"/>
</dbReference>
<comment type="similarity">
    <text evidence="1 3">Belongs to the CMC family.</text>
</comment>
<dbReference type="AlphaFoldDB" id="A0A7R9MBJ8"/>
<reference evidence="5" key="1">
    <citation type="submission" date="2020-11" db="EMBL/GenBank/DDBJ databases">
        <authorList>
            <person name="Tran Van P."/>
        </authorList>
    </citation>
    <scope>NUCLEOTIDE SEQUENCE</scope>
</reference>
<dbReference type="OrthoDB" id="6224010at2759"/>
<dbReference type="Pfam" id="PF08583">
    <property type="entry name" value="Cmc1"/>
    <property type="match status" value="1"/>
</dbReference>
<dbReference type="PANTHER" id="PTHR22977">
    <property type="entry name" value="COX ASSEMBLY MITOCHONDRIAL PROTEIN"/>
    <property type="match status" value="1"/>
</dbReference>
<evidence type="ECO:0000256" key="1">
    <source>
        <dbReference type="ARBA" id="ARBA00007347"/>
    </source>
</evidence>
<comment type="subcellular location">
    <subcellularLocation>
        <location evidence="3">Mitochondrion</location>
    </subcellularLocation>
</comment>
<evidence type="ECO:0000256" key="4">
    <source>
        <dbReference type="SAM" id="MobiDB-lite"/>
    </source>
</evidence>
<evidence type="ECO:0000256" key="2">
    <source>
        <dbReference type="ARBA" id="ARBA00023157"/>
    </source>
</evidence>
<name>A0A7R9MBJ8_9ACAR</name>
<keyword evidence="3" id="KW-0496">Mitochondrion</keyword>
<keyword evidence="2" id="KW-1015">Disulfide bond</keyword>
<evidence type="ECO:0000313" key="6">
    <source>
        <dbReference type="Proteomes" id="UP000728032"/>
    </source>
</evidence>
<proteinExistence type="inferred from homology"/>